<evidence type="ECO:0000256" key="5">
    <source>
        <dbReference type="PIRSR" id="PIRSR001365-2"/>
    </source>
</evidence>
<reference evidence="6 7" key="1">
    <citation type="submission" date="2015-11" db="EMBL/GenBank/DDBJ databases">
        <title>Draft genome sequence of Agrobacterium sp. R89-1.</title>
        <authorList>
            <person name="Zahradnik J."/>
            <person name="Kyslikova E."/>
            <person name="Palyzova A."/>
            <person name="Kyslik P."/>
        </authorList>
    </citation>
    <scope>NUCLEOTIDE SEQUENCE [LARGE SCALE GENOMIC DNA]</scope>
    <source>
        <strain evidence="6 7">R89-1</strain>
    </source>
</reference>
<feature type="active site" description="Proton donor/acceptor" evidence="4">
    <location>
        <position position="136"/>
    </location>
</feature>
<evidence type="ECO:0000313" key="7">
    <source>
        <dbReference type="Proteomes" id="UP000070498"/>
    </source>
</evidence>
<dbReference type="SUPFAM" id="SSF51569">
    <property type="entry name" value="Aldolase"/>
    <property type="match status" value="1"/>
</dbReference>
<evidence type="ECO:0000256" key="1">
    <source>
        <dbReference type="ARBA" id="ARBA00007592"/>
    </source>
</evidence>
<dbReference type="PRINTS" id="PR00146">
    <property type="entry name" value="DHPICSNTHASE"/>
</dbReference>
<dbReference type="InterPro" id="IPR013785">
    <property type="entry name" value="Aldolase_TIM"/>
</dbReference>
<gene>
    <name evidence="6" type="ORF">ATO67_16805</name>
</gene>
<evidence type="ECO:0000256" key="4">
    <source>
        <dbReference type="PIRSR" id="PIRSR001365-1"/>
    </source>
</evidence>
<dbReference type="GO" id="GO:0005829">
    <property type="term" value="C:cytosol"/>
    <property type="evidence" value="ECO:0007669"/>
    <property type="project" value="TreeGrafter"/>
</dbReference>
<dbReference type="Gene3D" id="3.20.20.70">
    <property type="entry name" value="Aldolase class I"/>
    <property type="match status" value="1"/>
</dbReference>
<dbReference type="EMBL" id="LNUW01000001">
    <property type="protein sequence ID" value="KXG88048.1"/>
    <property type="molecule type" value="Genomic_DNA"/>
</dbReference>
<accession>A0A135P9K4</accession>
<keyword evidence="2 3" id="KW-0456">Lyase</keyword>
<evidence type="ECO:0000313" key="6">
    <source>
        <dbReference type="EMBL" id="KXG88048.1"/>
    </source>
</evidence>
<dbReference type="PANTHER" id="PTHR12128">
    <property type="entry name" value="DIHYDRODIPICOLINATE SYNTHASE"/>
    <property type="match status" value="1"/>
</dbReference>
<organism evidence="6 7">
    <name type="scientific">Agrobacterium bohemicum</name>
    <dbReference type="NCBI Taxonomy" id="2052828"/>
    <lineage>
        <taxon>Bacteria</taxon>
        <taxon>Pseudomonadati</taxon>
        <taxon>Pseudomonadota</taxon>
        <taxon>Alphaproteobacteria</taxon>
        <taxon>Hyphomicrobiales</taxon>
        <taxon>Rhizobiaceae</taxon>
        <taxon>Rhizobium/Agrobacterium group</taxon>
        <taxon>Agrobacterium</taxon>
    </lineage>
</organism>
<feature type="binding site" evidence="5">
    <location>
        <position position="48"/>
    </location>
    <ligand>
        <name>pyruvate</name>
        <dbReference type="ChEBI" id="CHEBI:15361"/>
    </ligand>
</feature>
<name>A0A135P9K4_9HYPH</name>
<dbReference type="GO" id="GO:0008840">
    <property type="term" value="F:4-hydroxy-tetrahydrodipicolinate synthase activity"/>
    <property type="evidence" value="ECO:0007669"/>
    <property type="project" value="TreeGrafter"/>
</dbReference>
<dbReference type="CDD" id="cd00408">
    <property type="entry name" value="DHDPS-like"/>
    <property type="match status" value="1"/>
</dbReference>
<comment type="caution">
    <text evidence="6">The sequence shown here is derived from an EMBL/GenBank/DDBJ whole genome shotgun (WGS) entry which is preliminary data.</text>
</comment>
<comment type="similarity">
    <text evidence="1 3">Belongs to the DapA family.</text>
</comment>
<dbReference type="RefSeq" id="WP_067651846.1">
    <property type="nucleotide sequence ID" value="NZ_KQ961032.1"/>
</dbReference>
<sequence length="306" mass="32784">MDVGFHGLSAFPLTPADEDGVVDVEALSRLIERLDAAEVDTIGLLGSTGSYAYLSRSERLRAIKAAAECVKGKRPLIVGVGALRTSESVALAKDAEAAGADALLLAPVSYVPLTQEEAYHHFAAVAGSTSLPLCIYNNPSTTKFAFGDELLVRLAYIPHIRAVKMPLPSDTTFKDELERLRPRLGEGFAIGYSGDWGASQAVLQGADCWYSVIGGLLPVPSLRLLRAAQAGDTAEVQRIEAYFQPLWSLFQEFGSYRVVYAAANLLSLTHRQPPLPIMPLSLSDCARVEEALAKLSELDGLPAATP</sequence>
<protein>
    <submittedName>
        <fullName evidence="6">Dihydrodipicolinate synthase</fullName>
    </submittedName>
</protein>
<keyword evidence="7" id="KW-1185">Reference proteome</keyword>
<dbReference type="PIRSF" id="PIRSF001365">
    <property type="entry name" value="DHDPS"/>
    <property type="match status" value="1"/>
</dbReference>
<feature type="active site" description="Schiff-base intermediate with substrate" evidence="4">
    <location>
        <position position="164"/>
    </location>
</feature>
<proteinExistence type="inferred from homology"/>
<dbReference type="Proteomes" id="UP000070498">
    <property type="component" value="Unassembled WGS sequence"/>
</dbReference>
<dbReference type="SMART" id="SM01130">
    <property type="entry name" value="DHDPS"/>
    <property type="match status" value="1"/>
</dbReference>
<dbReference type="Pfam" id="PF00701">
    <property type="entry name" value="DHDPS"/>
    <property type="match status" value="1"/>
</dbReference>
<dbReference type="InterPro" id="IPR002220">
    <property type="entry name" value="DapA-like"/>
</dbReference>
<evidence type="ECO:0000256" key="3">
    <source>
        <dbReference type="PIRNR" id="PIRNR001365"/>
    </source>
</evidence>
<dbReference type="PANTHER" id="PTHR12128:SF66">
    <property type="entry name" value="4-HYDROXY-2-OXOGLUTARATE ALDOLASE, MITOCHONDRIAL"/>
    <property type="match status" value="1"/>
</dbReference>
<dbReference type="AlphaFoldDB" id="A0A135P9K4"/>
<evidence type="ECO:0000256" key="2">
    <source>
        <dbReference type="ARBA" id="ARBA00023239"/>
    </source>
</evidence>
<dbReference type="STRING" id="2052828.ATO67_16805"/>